<dbReference type="Gene3D" id="1.10.630.10">
    <property type="entry name" value="Cytochrome P450"/>
    <property type="match status" value="1"/>
</dbReference>
<dbReference type="PANTHER" id="PTHR24302:SF15">
    <property type="entry name" value="FATTY-ACID PEROXYGENASE"/>
    <property type="match status" value="1"/>
</dbReference>
<name>A0A8X6YY07_9ARAC</name>
<keyword evidence="6" id="KW-0503">Monooxygenase</keyword>
<dbReference type="InterPro" id="IPR036396">
    <property type="entry name" value="Cyt_P450_sf"/>
</dbReference>
<organism evidence="7 8">
    <name type="scientific">Trichonephila inaurata madagascariensis</name>
    <dbReference type="NCBI Taxonomy" id="2747483"/>
    <lineage>
        <taxon>Eukaryota</taxon>
        <taxon>Metazoa</taxon>
        <taxon>Ecdysozoa</taxon>
        <taxon>Arthropoda</taxon>
        <taxon>Chelicerata</taxon>
        <taxon>Arachnida</taxon>
        <taxon>Araneae</taxon>
        <taxon>Araneomorphae</taxon>
        <taxon>Entelegynae</taxon>
        <taxon>Araneoidea</taxon>
        <taxon>Nephilidae</taxon>
        <taxon>Trichonephila</taxon>
        <taxon>Trichonephila inaurata</taxon>
    </lineage>
</organism>
<keyword evidence="8" id="KW-1185">Reference proteome</keyword>
<proteinExistence type="inferred from homology"/>
<comment type="similarity">
    <text evidence="1">Belongs to the cytochrome P450 family.</text>
</comment>
<dbReference type="Pfam" id="PF00067">
    <property type="entry name" value="p450"/>
    <property type="match status" value="1"/>
</dbReference>
<accession>A0A8X6YY07</accession>
<keyword evidence="5" id="KW-0408">Iron</keyword>
<keyword evidence="2" id="KW-0349">Heme</keyword>
<dbReference type="GO" id="GO:0005506">
    <property type="term" value="F:iron ion binding"/>
    <property type="evidence" value="ECO:0007669"/>
    <property type="project" value="InterPro"/>
</dbReference>
<dbReference type="AlphaFoldDB" id="A0A8X6YY07"/>
<gene>
    <name evidence="7" type="primary">CYP3A21_5</name>
    <name evidence="7" type="ORF">TNIN_499311</name>
</gene>
<dbReference type="Proteomes" id="UP000886998">
    <property type="component" value="Unassembled WGS sequence"/>
</dbReference>
<keyword evidence="3" id="KW-0479">Metal-binding</keyword>
<evidence type="ECO:0000256" key="6">
    <source>
        <dbReference type="ARBA" id="ARBA00023033"/>
    </source>
</evidence>
<evidence type="ECO:0000256" key="2">
    <source>
        <dbReference type="ARBA" id="ARBA00022617"/>
    </source>
</evidence>
<dbReference type="GO" id="GO:0008395">
    <property type="term" value="F:steroid hydroxylase activity"/>
    <property type="evidence" value="ECO:0007669"/>
    <property type="project" value="TreeGrafter"/>
</dbReference>
<protein>
    <submittedName>
        <fullName evidence="7">Cytochrome P450 3A21</fullName>
    </submittedName>
</protein>
<dbReference type="PANTHER" id="PTHR24302">
    <property type="entry name" value="CYTOCHROME P450 FAMILY 3"/>
    <property type="match status" value="1"/>
</dbReference>
<evidence type="ECO:0000256" key="5">
    <source>
        <dbReference type="ARBA" id="ARBA00023004"/>
    </source>
</evidence>
<dbReference type="GO" id="GO:0016705">
    <property type="term" value="F:oxidoreductase activity, acting on paired donors, with incorporation or reduction of molecular oxygen"/>
    <property type="evidence" value="ECO:0007669"/>
    <property type="project" value="InterPro"/>
</dbReference>
<evidence type="ECO:0000313" key="8">
    <source>
        <dbReference type="Proteomes" id="UP000886998"/>
    </source>
</evidence>
<dbReference type="GO" id="GO:0020037">
    <property type="term" value="F:heme binding"/>
    <property type="evidence" value="ECO:0007669"/>
    <property type="project" value="InterPro"/>
</dbReference>
<evidence type="ECO:0000256" key="4">
    <source>
        <dbReference type="ARBA" id="ARBA00023002"/>
    </source>
</evidence>
<evidence type="ECO:0000256" key="3">
    <source>
        <dbReference type="ARBA" id="ARBA00022723"/>
    </source>
</evidence>
<comment type="caution">
    <text evidence="7">The sequence shown here is derived from an EMBL/GenBank/DDBJ whole genome shotgun (WGS) entry which is preliminary data.</text>
</comment>
<dbReference type="InterPro" id="IPR001128">
    <property type="entry name" value="Cyt_P450"/>
</dbReference>
<reference evidence="7" key="1">
    <citation type="submission" date="2020-08" db="EMBL/GenBank/DDBJ databases">
        <title>Multicomponent nature underlies the extraordinary mechanical properties of spider dragline silk.</title>
        <authorList>
            <person name="Kono N."/>
            <person name="Nakamura H."/>
            <person name="Mori M."/>
            <person name="Yoshida Y."/>
            <person name="Ohtoshi R."/>
            <person name="Malay A.D."/>
            <person name="Moran D.A.P."/>
            <person name="Tomita M."/>
            <person name="Numata K."/>
            <person name="Arakawa K."/>
        </authorList>
    </citation>
    <scope>NUCLEOTIDE SEQUENCE</scope>
</reference>
<evidence type="ECO:0000313" key="7">
    <source>
        <dbReference type="EMBL" id="GFY79560.1"/>
    </source>
</evidence>
<dbReference type="EMBL" id="BMAV01023647">
    <property type="protein sequence ID" value="GFY79560.1"/>
    <property type="molecule type" value="Genomic_DNA"/>
</dbReference>
<dbReference type="SUPFAM" id="SSF48264">
    <property type="entry name" value="Cytochrome P450"/>
    <property type="match status" value="1"/>
</dbReference>
<dbReference type="OrthoDB" id="6431779at2759"/>
<sequence>MKRMISIIKDCAEVVVNNFTTVSAEGKPFDIKRMYGAFTMDAIASSAFSTKLDSLNDPESHFVKAAKKAFSTDFSWRVAAFQLFPNLMKFLKITIFPPEPLEFFKTVTLRIIEERRRTGQVYLFH</sequence>
<evidence type="ECO:0000256" key="1">
    <source>
        <dbReference type="ARBA" id="ARBA00010617"/>
    </source>
</evidence>
<dbReference type="InterPro" id="IPR050705">
    <property type="entry name" value="Cytochrome_P450_3A"/>
</dbReference>
<keyword evidence="4" id="KW-0560">Oxidoreductase</keyword>